<dbReference type="EMBL" id="JBGBPQ010000025">
    <property type="protein sequence ID" value="KAL1499549.1"/>
    <property type="molecule type" value="Genomic_DNA"/>
</dbReference>
<reference evidence="2 3" key="1">
    <citation type="journal article" date="2024" name="Science">
        <title>Giant polyketide synthase enzymes in the biosynthesis of giant marine polyether toxins.</title>
        <authorList>
            <person name="Fallon T.R."/>
            <person name="Shende V.V."/>
            <person name="Wierzbicki I.H."/>
            <person name="Pendleton A.L."/>
            <person name="Watervoot N.F."/>
            <person name="Auber R.P."/>
            <person name="Gonzalez D.J."/>
            <person name="Wisecaver J.H."/>
            <person name="Moore B.S."/>
        </authorList>
    </citation>
    <scope>NUCLEOTIDE SEQUENCE [LARGE SCALE GENOMIC DNA]</scope>
    <source>
        <strain evidence="2 3">12B1</strain>
    </source>
</reference>
<organism evidence="2 3">
    <name type="scientific">Prymnesium parvum</name>
    <name type="common">Toxic golden alga</name>
    <dbReference type="NCBI Taxonomy" id="97485"/>
    <lineage>
        <taxon>Eukaryota</taxon>
        <taxon>Haptista</taxon>
        <taxon>Haptophyta</taxon>
        <taxon>Prymnesiophyceae</taxon>
        <taxon>Prymnesiales</taxon>
        <taxon>Prymnesiaceae</taxon>
        <taxon>Prymnesium</taxon>
    </lineage>
</organism>
<protein>
    <submittedName>
        <fullName evidence="2">Uncharacterized protein</fullName>
    </submittedName>
</protein>
<feature type="compositionally biased region" description="Basic and acidic residues" evidence="1">
    <location>
        <begin position="17"/>
        <end position="39"/>
    </location>
</feature>
<dbReference type="Proteomes" id="UP001515480">
    <property type="component" value="Unassembled WGS sequence"/>
</dbReference>
<sequence>MPTKEPRAGGGSNGREPLSRHAGDPVKLREDRAKGRESQRVPGPPIDAELEIEAKTDVKVCMKIHSLSFDCAKTRRALETIWNEIDIPGLITSAITDVLDPVIGTVTDIKDSLQVFIGRRLGEKPLDYHSFFHPARLRRLQEGHGRQNTMRRLQQLSNEQVADIQRQLYSFVPGKDAKRELASVQANLELLHHRVETLVHERIIAEISSRYHASPVPGRELFEVDNVLNLLKSLSSNLGSWELDQFISIIPPLLQGRVQADFEIDLVLDVEVDASADAYAEMSLDSLYLDFNIANPADTPRFSSGSTDGTFDVVGSVSVSASVKASVDASFAAMLCFGPVCGGAKVEGHMEAAIGTDVALTTSQGTSQPWLSLDGCTEFNFNSKLTRYAEYTAHQIEGLRELAASAPDGAKPVDLVDGAKRVESARGTIQARERALWADSLLRAQNSLQVNQTIRDELSAQDAAAFLELVRNEKVQDLAEEGWHLAPPGLSCQESCVQQDDSLFCDEKTIGWEVAQSASKAEALLTTLSPSHRTDGKTCIDYAEYPIVVSNPADANGIHAGKCTWPAYSETTYKSLKVDGQTFIKDDPHACLSLIRADPQCNQNFFVFKYRAPFSGSSGCYCALDTTERS</sequence>
<comment type="caution">
    <text evidence="2">The sequence shown here is derived from an EMBL/GenBank/DDBJ whole genome shotgun (WGS) entry which is preliminary data.</text>
</comment>
<name>A0AB34IHF4_PRYPA</name>
<keyword evidence="3" id="KW-1185">Reference proteome</keyword>
<accession>A0AB34IHF4</accession>
<feature type="region of interest" description="Disordered" evidence="1">
    <location>
        <begin position="1"/>
        <end position="44"/>
    </location>
</feature>
<evidence type="ECO:0000313" key="2">
    <source>
        <dbReference type="EMBL" id="KAL1499549.1"/>
    </source>
</evidence>
<evidence type="ECO:0000313" key="3">
    <source>
        <dbReference type="Proteomes" id="UP001515480"/>
    </source>
</evidence>
<evidence type="ECO:0000256" key="1">
    <source>
        <dbReference type="SAM" id="MobiDB-lite"/>
    </source>
</evidence>
<gene>
    <name evidence="2" type="ORF">AB1Y20_011750</name>
</gene>
<dbReference type="AlphaFoldDB" id="A0AB34IHF4"/>
<proteinExistence type="predicted"/>